<feature type="region of interest" description="Disordered" evidence="1">
    <location>
        <begin position="1"/>
        <end position="62"/>
    </location>
</feature>
<reference evidence="2 3" key="1">
    <citation type="journal article" date="2019" name="Sci. Rep.">
        <title>Orb-weaving spider Araneus ventricosus genome elucidates the spidroin gene catalogue.</title>
        <authorList>
            <person name="Kono N."/>
            <person name="Nakamura H."/>
            <person name="Ohtoshi R."/>
            <person name="Moran D.A.P."/>
            <person name="Shinohara A."/>
            <person name="Yoshida Y."/>
            <person name="Fujiwara M."/>
            <person name="Mori M."/>
            <person name="Tomita M."/>
            <person name="Arakawa K."/>
        </authorList>
    </citation>
    <scope>NUCLEOTIDE SEQUENCE [LARGE SCALE GENOMIC DNA]</scope>
</reference>
<feature type="compositionally biased region" description="Polar residues" evidence="1">
    <location>
        <begin position="39"/>
        <end position="50"/>
    </location>
</feature>
<name>A0A4Y2NA59_ARAVE</name>
<dbReference type="EMBL" id="BGPR01008709">
    <property type="protein sequence ID" value="GBN35539.1"/>
    <property type="molecule type" value="Genomic_DNA"/>
</dbReference>
<proteinExistence type="predicted"/>
<feature type="compositionally biased region" description="Polar residues" evidence="1">
    <location>
        <begin position="1"/>
        <end position="12"/>
    </location>
</feature>
<evidence type="ECO:0000313" key="3">
    <source>
        <dbReference type="Proteomes" id="UP000499080"/>
    </source>
</evidence>
<protein>
    <submittedName>
        <fullName evidence="2">Uncharacterized protein</fullName>
    </submittedName>
</protein>
<comment type="caution">
    <text evidence="2">The sequence shown here is derived from an EMBL/GenBank/DDBJ whole genome shotgun (WGS) entry which is preliminary data.</text>
</comment>
<organism evidence="2 3">
    <name type="scientific">Araneus ventricosus</name>
    <name type="common">Orbweaver spider</name>
    <name type="synonym">Epeira ventricosa</name>
    <dbReference type="NCBI Taxonomy" id="182803"/>
    <lineage>
        <taxon>Eukaryota</taxon>
        <taxon>Metazoa</taxon>
        <taxon>Ecdysozoa</taxon>
        <taxon>Arthropoda</taxon>
        <taxon>Chelicerata</taxon>
        <taxon>Arachnida</taxon>
        <taxon>Araneae</taxon>
        <taxon>Araneomorphae</taxon>
        <taxon>Entelegynae</taxon>
        <taxon>Araneoidea</taxon>
        <taxon>Araneidae</taxon>
        <taxon>Araneus</taxon>
    </lineage>
</organism>
<sequence>MPPKRQNISLHTNAAKRKCEERQNEREEETAERNEGNRLNMSQPHATESSQQHEARNDAGRIMGLKVDNNDIKELMEDLTTKELTELHCLSHHEVMEESLSEKEEVTPEQQFSGLRREMLKAWVYNCCIACREASP</sequence>
<evidence type="ECO:0000313" key="2">
    <source>
        <dbReference type="EMBL" id="GBN35539.1"/>
    </source>
</evidence>
<evidence type="ECO:0000256" key="1">
    <source>
        <dbReference type="SAM" id="MobiDB-lite"/>
    </source>
</evidence>
<gene>
    <name evidence="2" type="ORF">AVEN_168213_1</name>
</gene>
<dbReference type="Proteomes" id="UP000499080">
    <property type="component" value="Unassembled WGS sequence"/>
</dbReference>
<feature type="compositionally biased region" description="Basic and acidic residues" evidence="1">
    <location>
        <begin position="17"/>
        <end position="36"/>
    </location>
</feature>
<keyword evidence="3" id="KW-1185">Reference proteome</keyword>
<accession>A0A4Y2NA59</accession>
<dbReference type="AlphaFoldDB" id="A0A4Y2NA59"/>